<dbReference type="EMBL" id="JAUSUK010000001">
    <property type="protein sequence ID" value="MDQ0324858.1"/>
    <property type="molecule type" value="Genomic_DNA"/>
</dbReference>
<evidence type="ECO:0000313" key="14">
    <source>
        <dbReference type="Proteomes" id="UP001230253"/>
    </source>
</evidence>
<evidence type="ECO:0000256" key="3">
    <source>
        <dbReference type="ARBA" id="ARBA00022490"/>
    </source>
</evidence>
<dbReference type="SUPFAM" id="SSF52954">
    <property type="entry name" value="Class II aaRS ABD-related"/>
    <property type="match status" value="1"/>
</dbReference>
<dbReference type="InterPro" id="IPR036621">
    <property type="entry name" value="Anticodon-bd_dom_sf"/>
</dbReference>
<dbReference type="Pfam" id="PF13393">
    <property type="entry name" value="tRNA-synt_His"/>
    <property type="match status" value="1"/>
</dbReference>
<dbReference type="NCBIfam" id="TIGR00442">
    <property type="entry name" value="hisS"/>
    <property type="match status" value="1"/>
</dbReference>
<accession>A0ABU0C2W4</accession>
<dbReference type="InterPro" id="IPR006195">
    <property type="entry name" value="aa-tRNA-synth_II"/>
</dbReference>
<dbReference type="GO" id="GO:0004821">
    <property type="term" value="F:histidine-tRNA ligase activity"/>
    <property type="evidence" value="ECO:0007669"/>
    <property type="project" value="UniProtKB-EC"/>
</dbReference>
<reference evidence="13 14" key="1">
    <citation type="submission" date="2023-07" db="EMBL/GenBank/DDBJ databases">
        <title>Genomic Encyclopedia of Type Strains, Phase IV (KMG-IV): sequencing the most valuable type-strain genomes for metagenomic binning, comparative biology and taxonomic classification.</title>
        <authorList>
            <person name="Goeker M."/>
        </authorList>
    </citation>
    <scope>NUCLEOTIDE SEQUENCE [LARGE SCALE GENOMIC DNA]</scope>
    <source>
        <strain evidence="13 14">DSM 11549</strain>
    </source>
</reference>
<evidence type="ECO:0000256" key="11">
    <source>
        <dbReference type="SAM" id="MobiDB-lite"/>
    </source>
</evidence>
<evidence type="ECO:0000313" key="13">
    <source>
        <dbReference type="EMBL" id="MDQ0324858.1"/>
    </source>
</evidence>
<sequence>MPKTQAKRSEMASKDKKNRLPARLPRGFIDREAGDIRATEEMLAAIKRVYERYGFEPVETPFFEYTEALGKFLPDQDRPNEGVFSLQDDDEAWLSLRYDLTAPLARYVAENYERLPKPYRSYRAGWVFRNEKPGPGRFRQFMQFDADTVGAPSVAADAEICMMAADVMEALGVARGDYVIKVNNRKVLDGVMEAIGLGGEENAGRRLTVLRAIDKLDRLGIDGVRELLGEGREDESGDFTKGAGLSKEGAEAVLSLFNLIGSNERSGTSNAPVIEKLRTSTFSETPVYAEGVGELAEIADLVEAAGYPTDRIEIDPSIVRGLEYYTGPVFEAQLTFEVPNEKGEKVVFGSVGGGGRYDGLVGRFRGEDVPSTGFSIGVSRLAAALKNLGKLGSEDETGPVVVTVMDKSRLADYQAITAELRAGLNADLGPSERPVPVEMYLGGSGMKAQLKYADRRNAPCAIIAGSDEFDSGRLQVKDLLEGKRQAAAIASHDEYKEERPGQFDVARTSLVEEVKALLKRQRGEA</sequence>
<comment type="subunit">
    <text evidence="2 10">Homodimer.</text>
</comment>
<dbReference type="HAMAP" id="MF_00127">
    <property type="entry name" value="His_tRNA_synth"/>
    <property type="match status" value="1"/>
</dbReference>
<evidence type="ECO:0000256" key="10">
    <source>
        <dbReference type="HAMAP-Rule" id="MF_00127"/>
    </source>
</evidence>
<keyword evidence="14" id="KW-1185">Reference proteome</keyword>
<keyword evidence="5 10" id="KW-0547">Nucleotide-binding</keyword>
<evidence type="ECO:0000256" key="5">
    <source>
        <dbReference type="ARBA" id="ARBA00022741"/>
    </source>
</evidence>
<keyword evidence="4 10" id="KW-0436">Ligase</keyword>
<feature type="domain" description="Aminoacyl-transfer RNA synthetases class-II family profile" evidence="12">
    <location>
        <begin position="40"/>
        <end position="399"/>
    </location>
</feature>
<dbReference type="Pfam" id="PF03129">
    <property type="entry name" value="HGTP_anticodon"/>
    <property type="match status" value="1"/>
</dbReference>
<dbReference type="EC" id="6.1.1.21" evidence="10"/>
<name>A0ABU0C2W4_9BRAD</name>
<dbReference type="PANTHER" id="PTHR11476:SF7">
    <property type="entry name" value="HISTIDINE--TRNA LIGASE"/>
    <property type="match status" value="1"/>
</dbReference>
<dbReference type="Proteomes" id="UP001230253">
    <property type="component" value="Unassembled WGS sequence"/>
</dbReference>
<dbReference type="InterPro" id="IPR045864">
    <property type="entry name" value="aa-tRNA-synth_II/BPL/LPL"/>
</dbReference>
<feature type="region of interest" description="Disordered" evidence="11">
    <location>
        <begin position="1"/>
        <end position="21"/>
    </location>
</feature>
<dbReference type="PIRSF" id="PIRSF001549">
    <property type="entry name" value="His-tRNA_synth"/>
    <property type="match status" value="1"/>
</dbReference>
<dbReference type="CDD" id="cd00773">
    <property type="entry name" value="HisRS-like_core"/>
    <property type="match status" value="1"/>
</dbReference>
<comment type="similarity">
    <text evidence="1 10">Belongs to the class-II aminoacyl-tRNA synthetase family.</text>
</comment>
<protein>
    <recommendedName>
        <fullName evidence="10">Histidine--tRNA ligase</fullName>
        <ecNumber evidence="10">6.1.1.21</ecNumber>
    </recommendedName>
    <alternativeName>
        <fullName evidence="10">Histidyl-tRNA synthetase</fullName>
        <shortName evidence="10">HisRS</shortName>
    </alternativeName>
</protein>
<dbReference type="RefSeq" id="WP_370872262.1">
    <property type="nucleotide sequence ID" value="NZ_JAUSUK010000001.1"/>
</dbReference>
<gene>
    <name evidence="10" type="primary">hisS</name>
    <name evidence="13" type="ORF">J2R99_000707</name>
</gene>
<evidence type="ECO:0000256" key="8">
    <source>
        <dbReference type="ARBA" id="ARBA00023146"/>
    </source>
</evidence>
<organism evidence="13 14">
    <name type="scientific">Rhodopseudomonas julia</name>
    <dbReference type="NCBI Taxonomy" id="200617"/>
    <lineage>
        <taxon>Bacteria</taxon>
        <taxon>Pseudomonadati</taxon>
        <taxon>Pseudomonadota</taxon>
        <taxon>Alphaproteobacteria</taxon>
        <taxon>Hyphomicrobiales</taxon>
        <taxon>Nitrobacteraceae</taxon>
        <taxon>Rhodopseudomonas</taxon>
    </lineage>
</organism>
<dbReference type="InterPro" id="IPR041715">
    <property type="entry name" value="HisRS-like_core"/>
</dbReference>
<dbReference type="PROSITE" id="PS50862">
    <property type="entry name" value="AA_TRNA_LIGASE_II"/>
    <property type="match status" value="1"/>
</dbReference>
<dbReference type="Gene3D" id="3.30.930.10">
    <property type="entry name" value="Bira Bifunctional Protein, Domain 2"/>
    <property type="match status" value="1"/>
</dbReference>
<evidence type="ECO:0000256" key="6">
    <source>
        <dbReference type="ARBA" id="ARBA00022840"/>
    </source>
</evidence>
<comment type="caution">
    <text evidence="13">The sequence shown here is derived from an EMBL/GenBank/DDBJ whole genome shotgun (WGS) entry which is preliminary data.</text>
</comment>
<dbReference type="InterPro" id="IPR004154">
    <property type="entry name" value="Anticodon-bd"/>
</dbReference>
<dbReference type="PANTHER" id="PTHR11476">
    <property type="entry name" value="HISTIDYL-TRNA SYNTHETASE"/>
    <property type="match status" value="1"/>
</dbReference>
<evidence type="ECO:0000256" key="2">
    <source>
        <dbReference type="ARBA" id="ARBA00011738"/>
    </source>
</evidence>
<evidence type="ECO:0000256" key="7">
    <source>
        <dbReference type="ARBA" id="ARBA00022917"/>
    </source>
</evidence>
<evidence type="ECO:0000256" key="9">
    <source>
        <dbReference type="ARBA" id="ARBA00047639"/>
    </source>
</evidence>
<dbReference type="InterPro" id="IPR004516">
    <property type="entry name" value="HisRS/HisZ"/>
</dbReference>
<evidence type="ECO:0000259" key="12">
    <source>
        <dbReference type="PROSITE" id="PS50862"/>
    </source>
</evidence>
<dbReference type="Gene3D" id="3.40.50.800">
    <property type="entry name" value="Anticodon-binding domain"/>
    <property type="match status" value="1"/>
</dbReference>
<evidence type="ECO:0000256" key="1">
    <source>
        <dbReference type="ARBA" id="ARBA00008226"/>
    </source>
</evidence>
<keyword evidence="6 10" id="KW-0067">ATP-binding</keyword>
<dbReference type="SUPFAM" id="SSF55681">
    <property type="entry name" value="Class II aaRS and biotin synthetases"/>
    <property type="match status" value="1"/>
</dbReference>
<comment type="catalytic activity">
    <reaction evidence="9 10">
        <text>tRNA(His) + L-histidine + ATP = L-histidyl-tRNA(His) + AMP + diphosphate + H(+)</text>
        <dbReference type="Rhea" id="RHEA:17313"/>
        <dbReference type="Rhea" id="RHEA-COMP:9665"/>
        <dbReference type="Rhea" id="RHEA-COMP:9689"/>
        <dbReference type="ChEBI" id="CHEBI:15378"/>
        <dbReference type="ChEBI" id="CHEBI:30616"/>
        <dbReference type="ChEBI" id="CHEBI:33019"/>
        <dbReference type="ChEBI" id="CHEBI:57595"/>
        <dbReference type="ChEBI" id="CHEBI:78442"/>
        <dbReference type="ChEBI" id="CHEBI:78527"/>
        <dbReference type="ChEBI" id="CHEBI:456215"/>
        <dbReference type="EC" id="6.1.1.21"/>
    </reaction>
</comment>
<comment type="subcellular location">
    <subcellularLocation>
        <location evidence="10">Cytoplasm</location>
    </subcellularLocation>
</comment>
<proteinExistence type="inferred from homology"/>
<keyword evidence="3 10" id="KW-0963">Cytoplasm</keyword>
<dbReference type="InterPro" id="IPR015807">
    <property type="entry name" value="His-tRNA-ligase"/>
</dbReference>
<keyword evidence="8 10" id="KW-0030">Aminoacyl-tRNA synthetase</keyword>
<keyword evidence="7 10" id="KW-0648">Protein biosynthesis</keyword>
<evidence type="ECO:0000256" key="4">
    <source>
        <dbReference type="ARBA" id="ARBA00022598"/>
    </source>
</evidence>